<evidence type="ECO:0000313" key="5">
    <source>
        <dbReference type="EMBL" id="NGZ88094.1"/>
    </source>
</evidence>
<evidence type="ECO:0000313" key="6">
    <source>
        <dbReference type="Proteomes" id="UP000666369"/>
    </source>
</evidence>
<keyword evidence="1" id="KW-0805">Transcription regulation</keyword>
<evidence type="ECO:0000256" key="1">
    <source>
        <dbReference type="ARBA" id="ARBA00023015"/>
    </source>
</evidence>
<dbReference type="Pfam" id="PF13411">
    <property type="entry name" value="MerR_1"/>
    <property type="match status" value="1"/>
</dbReference>
<dbReference type="Proteomes" id="UP000666369">
    <property type="component" value="Unassembled WGS sequence"/>
</dbReference>
<comment type="caution">
    <text evidence="5">The sequence shown here is derived from an EMBL/GenBank/DDBJ whole genome shotgun (WGS) entry which is preliminary data.</text>
</comment>
<name>A0ABX0FUF5_9BURK</name>
<dbReference type="SUPFAM" id="SSF46955">
    <property type="entry name" value="Putative DNA-binding domain"/>
    <property type="match status" value="1"/>
</dbReference>
<keyword evidence="6" id="KW-1185">Reference proteome</keyword>
<gene>
    <name evidence="5" type="ORF">GW587_28020</name>
</gene>
<evidence type="ECO:0000256" key="3">
    <source>
        <dbReference type="ARBA" id="ARBA00023163"/>
    </source>
</evidence>
<dbReference type="Gene3D" id="1.10.1660.10">
    <property type="match status" value="1"/>
</dbReference>
<dbReference type="PANTHER" id="PTHR30204:SF94">
    <property type="entry name" value="HEAVY METAL-DEPENDENT TRANSCRIPTIONAL REGULATOR HI_0293-RELATED"/>
    <property type="match status" value="1"/>
</dbReference>
<dbReference type="PRINTS" id="PR00040">
    <property type="entry name" value="HTHMERR"/>
</dbReference>
<dbReference type="InterPro" id="IPR000551">
    <property type="entry name" value="MerR-type_HTH_dom"/>
</dbReference>
<keyword evidence="3" id="KW-0804">Transcription</keyword>
<protein>
    <submittedName>
        <fullName evidence="5">MerR family transcriptional regulator</fullName>
    </submittedName>
</protein>
<dbReference type="RefSeq" id="WP_166108213.1">
    <property type="nucleotide sequence ID" value="NZ_JAADJT010000017.1"/>
</dbReference>
<proteinExistence type="predicted"/>
<evidence type="ECO:0000259" key="4">
    <source>
        <dbReference type="PROSITE" id="PS50937"/>
    </source>
</evidence>
<reference evidence="6" key="1">
    <citation type="submission" date="2023-07" db="EMBL/GenBank/DDBJ databases">
        <title>Duganella aceri sp. nov., isolated from tree sap.</title>
        <authorList>
            <person name="Kim I.S."/>
        </authorList>
    </citation>
    <scope>NUCLEOTIDE SEQUENCE [LARGE SCALE GENOMIC DNA]</scope>
    <source>
        <strain evidence="6">SAP-35</strain>
    </source>
</reference>
<sequence length="136" mass="14979">MKIGELAQRSGLATSAIRYYERAGLLPKAKRGSNGYREYDDATLEQLHVIDIGQSLGFTLDAIRAVLALEGKALQDGLIESLAARLVEIDKMMLALQAQRTSLLETEQKLRQSWVMRPCVNSEPAPPLRPTGSGNR</sequence>
<dbReference type="PANTHER" id="PTHR30204">
    <property type="entry name" value="REDOX-CYCLING DRUG-SENSING TRANSCRIPTIONAL ACTIVATOR SOXR"/>
    <property type="match status" value="1"/>
</dbReference>
<dbReference type="EMBL" id="JAADJT010000017">
    <property type="protein sequence ID" value="NGZ88094.1"/>
    <property type="molecule type" value="Genomic_DNA"/>
</dbReference>
<feature type="domain" description="HTH merR-type" evidence="4">
    <location>
        <begin position="1"/>
        <end position="69"/>
    </location>
</feature>
<dbReference type="PROSITE" id="PS50937">
    <property type="entry name" value="HTH_MERR_2"/>
    <property type="match status" value="1"/>
</dbReference>
<organism evidence="5 6">
    <name type="scientific">Duganella aceris</name>
    <dbReference type="NCBI Taxonomy" id="2703883"/>
    <lineage>
        <taxon>Bacteria</taxon>
        <taxon>Pseudomonadati</taxon>
        <taxon>Pseudomonadota</taxon>
        <taxon>Betaproteobacteria</taxon>
        <taxon>Burkholderiales</taxon>
        <taxon>Oxalobacteraceae</taxon>
        <taxon>Telluria group</taxon>
        <taxon>Duganella</taxon>
    </lineage>
</organism>
<accession>A0ABX0FUF5</accession>
<dbReference type="SMART" id="SM00422">
    <property type="entry name" value="HTH_MERR"/>
    <property type="match status" value="1"/>
</dbReference>
<evidence type="ECO:0000256" key="2">
    <source>
        <dbReference type="ARBA" id="ARBA00023125"/>
    </source>
</evidence>
<keyword evidence="2" id="KW-0238">DNA-binding</keyword>
<dbReference type="InterPro" id="IPR047057">
    <property type="entry name" value="MerR_fam"/>
</dbReference>
<dbReference type="PROSITE" id="PS00552">
    <property type="entry name" value="HTH_MERR_1"/>
    <property type="match status" value="1"/>
</dbReference>
<dbReference type="InterPro" id="IPR009061">
    <property type="entry name" value="DNA-bd_dom_put_sf"/>
</dbReference>